<evidence type="ECO:0000256" key="3">
    <source>
        <dbReference type="ARBA" id="ARBA00022679"/>
    </source>
</evidence>
<proteinExistence type="inferred from homology"/>
<keyword evidence="5" id="KW-1185">Reference proteome</keyword>
<dbReference type="EC" id="2.-.-.-" evidence="4"/>
<evidence type="ECO:0000313" key="4">
    <source>
        <dbReference type="EMBL" id="SPH19469.1"/>
    </source>
</evidence>
<dbReference type="GO" id="GO:0016757">
    <property type="term" value="F:glycosyltransferase activity"/>
    <property type="evidence" value="ECO:0007669"/>
    <property type="project" value="UniProtKB-KW"/>
</dbReference>
<name>A0A2R8B8Y0_9RHOB</name>
<sequence>MTRPSVSVVVVSRDRPDALTRCITGLSQVQYDPFEIVVVADPAGIEAVKKMACSDDVKVVAFDQANISAARNAGVVAAAGDVVAFIDDDAVPEPTWLHYLIAPFEQSDVAASGGFVIGRNGISFQWKARLINALGHSEPIEVAEDKATVLRAPTGYAVKTEGTNMAVRRDILVELGGFDPAYHFYLDETDLNMRLARAGHATAICPRAQVHHGFAASVRRRPDRAPSDLFDIGASWAVFARKFIVDTAQDAHWKDVQTSERKRLLSHMVTGRLEPRQVRYLMKRLRAGHAEGGVRPVGANQVTRHASDGFKRFPVVARHTHFELSTLRGAAAAREAAKVRVKNAQIVTLIILSRTAMYHHVQFNPAGFWEQKGGQFGKSLRNERIFQWARAKARKKKEMERVAIVRQV</sequence>
<keyword evidence="2" id="KW-0328">Glycosyltransferase</keyword>
<dbReference type="Pfam" id="PF13641">
    <property type="entry name" value="Glyco_tranf_2_3"/>
    <property type="match status" value="1"/>
</dbReference>
<dbReference type="AlphaFoldDB" id="A0A2R8B8Y0"/>
<dbReference type="PANTHER" id="PTHR43179:SF12">
    <property type="entry name" value="GALACTOFURANOSYLTRANSFERASE GLFT2"/>
    <property type="match status" value="1"/>
</dbReference>
<protein>
    <submittedName>
        <fullName evidence="4">Mycofactocin biosynthesis glycosyltransferase MftF</fullName>
        <ecNumber evidence="4">2.-.-.-</ecNumber>
    </submittedName>
</protein>
<dbReference type="Proteomes" id="UP000244880">
    <property type="component" value="Unassembled WGS sequence"/>
</dbReference>
<dbReference type="OrthoDB" id="153025at2"/>
<dbReference type="PANTHER" id="PTHR43179">
    <property type="entry name" value="RHAMNOSYLTRANSFERASE WBBL"/>
    <property type="match status" value="1"/>
</dbReference>
<accession>A0A2R8B8Y0</accession>
<comment type="similarity">
    <text evidence="1">Belongs to the glycosyltransferase 2 family.</text>
</comment>
<evidence type="ECO:0000313" key="5">
    <source>
        <dbReference type="Proteomes" id="UP000244880"/>
    </source>
</evidence>
<dbReference type="SUPFAM" id="SSF53448">
    <property type="entry name" value="Nucleotide-diphospho-sugar transferases"/>
    <property type="match status" value="1"/>
</dbReference>
<gene>
    <name evidence="4" type="primary">mftF</name>
    <name evidence="4" type="ORF">ASD8599_00194</name>
</gene>
<organism evidence="4 5">
    <name type="scientific">Ascidiaceihabitans donghaensis</name>
    <dbReference type="NCBI Taxonomy" id="1510460"/>
    <lineage>
        <taxon>Bacteria</taxon>
        <taxon>Pseudomonadati</taxon>
        <taxon>Pseudomonadota</taxon>
        <taxon>Alphaproteobacteria</taxon>
        <taxon>Rhodobacterales</taxon>
        <taxon>Paracoccaceae</taxon>
        <taxon>Ascidiaceihabitans</taxon>
    </lineage>
</organism>
<dbReference type="RefSeq" id="WP_108826805.1">
    <property type="nucleotide sequence ID" value="NZ_OMOR01000001.1"/>
</dbReference>
<evidence type="ECO:0000256" key="1">
    <source>
        <dbReference type="ARBA" id="ARBA00006739"/>
    </source>
</evidence>
<reference evidence="4 5" key="1">
    <citation type="submission" date="2018-03" db="EMBL/GenBank/DDBJ databases">
        <authorList>
            <person name="Keele B.F."/>
        </authorList>
    </citation>
    <scope>NUCLEOTIDE SEQUENCE [LARGE SCALE GENOMIC DNA]</scope>
    <source>
        <strain evidence="4 5">CECT 8599</strain>
    </source>
</reference>
<keyword evidence="3 4" id="KW-0808">Transferase</keyword>
<evidence type="ECO:0000256" key="2">
    <source>
        <dbReference type="ARBA" id="ARBA00022676"/>
    </source>
</evidence>
<dbReference type="InterPro" id="IPR029044">
    <property type="entry name" value="Nucleotide-diphossugar_trans"/>
</dbReference>
<dbReference type="EMBL" id="OMOR01000001">
    <property type="protein sequence ID" value="SPH19469.1"/>
    <property type="molecule type" value="Genomic_DNA"/>
</dbReference>
<dbReference type="Gene3D" id="3.90.550.10">
    <property type="entry name" value="Spore Coat Polysaccharide Biosynthesis Protein SpsA, Chain A"/>
    <property type="match status" value="1"/>
</dbReference>